<keyword evidence="3 6" id="KW-1133">Transmembrane helix</keyword>
<sequence>MSPADGSAAPGGPRACGDRPMVPDRAAGETQPERTYLAWQRTGFAFVGLGALLLHVSCGHGNRPLGWAAGAWALGAGAAAWLIGSRRHHRGMADAGSRRASPAGALRCVALAAVVSGLAALALVLS</sequence>
<feature type="domain" description="DUF202" evidence="7">
    <location>
        <begin position="31"/>
        <end position="90"/>
    </location>
</feature>
<feature type="transmembrane region" description="Helical" evidence="6">
    <location>
        <begin position="104"/>
        <end position="125"/>
    </location>
</feature>
<evidence type="ECO:0000256" key="4">
    <source>
        <dbReference type="ARBA" id="ARBA00023136"/>
    </source>
</evidence>
<proteinExistence type="predicted"/>
<keyword evidence="9" id="KW-1185">Reference proteome</keyword>
<dbReference type="InterPro" id="IPR003807">
    <property type="entry name" value="DUF202"/>
</dbReference>
<keyword evidence="4 6" id="KW-0472">Membrane</keyword>
<feature type="transmembrane region" description="Helical" evidence="6">
    <location>
        <begin position="65"/>
        <end position="83"/>
    </location>
</feature>
<organism evidence="8 9">
    <name type="scientific">Protofrankia coriariae</name>
    <dbReference type="NCBI Taxonomy" id="1562887"/>
    <lineage>
        <taxon>Bacteria</taxon>
        <taxon>Bacillati</taxon>
        <taxon>Actinomycetota</taxon>
        <taxon>Actinomycetes</taxon>
        <taxon>Frankiales</taxon>
        <taxon>Frankiaceae</taxon>
        <taxon>Protofrankia</taxon>
    </lineage>
</organism>
<evidence type="ECO:0000256" key="5">
    <source>
        <dbReference type="SAM" id="MobiDB-lite"/>
    </source>
</evidence>
<evidence type="ECO:0000256" key="1">
    <source>
        <dbReference type="ARBA" id="ARBA00004127"/>
    </source>
</evidence>
<feature type="region of interest" description="Disordered" evidence="5">
    <location>
        <begin position="1"/>
        <end position="31"/>
    </location>
</feature>
<evidence type="ECO:0000313" key="9">
    <source>
        <dbReference type="Proteomes" id="UP000035425"/>
    </source>
</evidence>
<evidence type="ECO:0000256" key="6">
    <source>
        <dbReference type="SAM" id="Phobius"/>
    </source>
</evidence>
<evidence type="ECO:0000259" key="7">
    <source>
        <dbReference type="Pfam" id="PF02656"/>
    </source>
</evidence>
<keyword evidence="2 6" id="KW-0812">Transmembrane</keyword>
<evidence type="ECO:0000256" key="3">
    <source>
        <dbReference type="ARBA" id="ARBA00022989"/>
    </source>
</evidence>
<dbReference type="EMBL" id="JWIO01000019">
    <property type="protein sequence ID" value="KLL11134.1"/>
    <property type="molecule type" value="Genomic_DNA"/>
</dbReference>
<dbReference type="RefSeq" id="WP_047223418.1">
    <property type="nucleotide sequence ID" value="NZ_JWIO01000019.1"/>
</dbReference>
<accession>A0ABR5F367</accession>
<dbReference type="Proteomes" id="UP000035425">
    <property type="component" value="Unassembled WGS sequence"/>
</dbReference>
<comment type="caution">
    <text evidence="8">The sequence shown here is derived from an EMBL/GenBank/DDBJ whole genome shotgun (WGS) entry which is preliminary data.</text>
</comment>
<comment type="subcellular location">
    <subcellularLocation>
        <location evidence="1">Endomembrane system</location>
        <topology evidence="1">Multi-pass membrane protein</topology>
    </subcellularLocation>
</comment>
<name>A0ABR5F367_9ACTN</name>
<evidence type="ECO:0000256" key="2">
    <source>
        <dbReference type="ARBA" id="ARBA00022692"/>
    </source>
</evidence>
<gene>
    <name evidence="8" type="ORF">FrCorBMG51_13555</name>
</gene>
<evidence type="ECO:0000313" key="8">
    <source>
        <dbReference type="EMBL" id="KLL11134.1"/>
    </source>
</evidence>
<reference evidence="8 9" key="1">
    <citation type="submission" date="2014-12" db="EMBL/GenBank/DDBJ databases">
        <title>Frankia sp. BMG5.1 draft genome.</title>
        <authorList>
            <person name="Gtari M."/>
            <person name="Ghodhbane-Gtari F."/>
            <person name="Nouioui I."/>
            <person name="Ktari A."/>
            <person name="Hezbri K."/>
            <person name="Mimouni W."/>
            <person name="Sbissi I."/>
            <person name="Ayari A."/>
            <person name="Yamanaka T."/>
            <person name="Normand P."/>
            <person name="Tisa L.S."/>
            <person name="Boudabous A."/>
        </authorList>
    </citation>
    <scope>NUCLEOTIDE SEQUENCE [LARGE SCALE GENOMIC DNA]</scope>
    <source>
        <strain evidence="8 9">BMG5.1</strain>
    </source>
</reference>
<dbReference type="Pfam" id="PF02656">
    <property type="entry name" value="DUF202"/>
    <property type="match status" value="1"/>
</dbReference>
<protein>
    <recommendedName>
        <fullName evidence="7">DUF202 domain-containing protein</fullName>
    </recommendedName>
</protein>